<dbReference type="AlphaFoldDB" id="A0A239ZVT9"/>
<dbReference type="EMBL" id="LT906467">
    <property type="protein sequence ID" value="SNV75362.1"/>
    <property type="molecule type" value="Genomic_DNA"/>
</dbReference>
<feature type="domain" description="Serine aminopeptidase S33" evidence="1">
    <location>
        <begin position="57"/>
        <end position="314"/>
    </location>
</feature>
<dbReference type="InterPro" id="IPR029058">
    <property type="entry name" value="AB_hydrolase_fold"/>
</dbReference>
<dbReference type="Gene3D" id="3.40.50.1820">
    <property type="entry name" value="alpha/beta hydrolase"/>
    <property type="match status" value="1"/>
</dbReference>
<sequence length="338" mass="37794">MTKHATTTPSEVDWYPDILGDGYESAYLHQGKDPDTGKSTRATLVRATINADKRDPKKPAIMWVHGMSDYFFQTHVAEAFTAAGYPFYALDLRRCGRSRQNGEYWHYTEDLAHYFPELSDALRVITHEHGHLVPLAHSAGGLITSLWVDHLRRTSPEDHALVQGLILNSPWIDLQFSPLLVKTAKPVLKATGRILPRVALPDRGFGAYGKSIHADHHGEWDFNTKMKPPSGHKKYTGWFRAIVEGQERIHADDVDTGVPVLTLVSSHSYLGEEYSPAADTADTVLDVEQIKHWAPHLAEDTDVEIIDGALHDVFLSGLHARDAAFKACFSWLDTLNSK</sequence>
<dbReference type="Pfam" id="PF12146">
    <property type="entry name" value="Hydrolase_4"/>
    <property type="match status" value="1"/>
</dbReference>
<organism evidence="2 3">
    <name type="scientific">Corynebacterium imitans</name>
    <dbReference type="NCBI Taxonomy" id="156978"/>
    <lineage>
        <taxon>Bacteria</taxon>
        <taxon>Bacillati</taxon>
        <taxon>Actinomycetota</taxon>
        <taxon>Actinomycetes</taxon>
        <taxon>Mycobacteriales</taxon>
        <taxon>Corynebacteriaceae</taxon>
        <taxon>Corynebacterium</taxon>
    </lineage>
</organism>
<protein>
    <submittedName>
        <fullName evidence="2">Putative lysophospholipase</fullName>
    </submittedName>
</protein>
<dbReference type="InterPro" id="IPR022742">
    <property type="entry name" value="Hydrolase_4"/>
</dbReference>
<accession>A0A239ZVT9</accession>
<name>A0A239ZVT9_9CORY</name>
<evidence type="ECO:0000313" key="2">
    <source>
        <dbReference type="EMBL" id="SNV75362.1"/>
    </source>
</evidence>
<dbReference type="InterPro" id="IPR051044">
    <property type="entry name" value="MAG_DAG_Lipase"/>
</dbReference>
<reference evidence="2 3" key="1">
    <citation type="submission" date="2017-06" db="EMBL/GenBank/DDBJ databases">
        <authorList>
            <consortium name="Pathogen Informatics"/>
        </authorList>
    </citation>
    <scope>NUCLEOTIDE SEQUENCE [LARGE SCALE GENOMIC DNA]</scope>
    <source>
        <strain evidence="2 3">NCTC13015</strain>
    </source>
</reference>
<dbReference type="SUPFAM" id="SSF53474">
    <property type="entry name" value="alpha/beta-Hydrolases"/>
    <property type="match status" value="1"/>
</dbReference>
<dbReference type="Proteomes" id="UP000215374">
    <property type="component" value="Chromosome 1"/>
</dbReference>
<evidence type="ECO:0000313" key="3">
    <source>
        <dbReference type="Proteomes" id="UP000215374"/>
    </source>
</evidence>
<dbReference type="OrthoDB" id="9801217at2"/>
<proteinExistence type="predicted"/>
<gene>
    <name evidence="2" type="ORF">SAMEA4535761_01591</name>
</gene>
<evidence type="ECO:0000259" key="1">
    <source>
        <dbReference type="Pfam" id="PF12146"/>
    </source>
</evidence>
<dbReference type="PANTHER" id="PTHR11614">
    <property type="entry name" value="PHOSPHOLIPASE-RELATED"/>
    <property type="match status" value="1"/>
</dbReference>
<dbReference type="RefSeq" id="WP_051904880.1">
    <property type="nucleotide sequence ID" value="NZ_CP009211.1"/>
</dbReference>